<dbReference type="AlphaFoldDB" id="B0CT79"/>
<proteinExistence type="predicted"/>
<keyword evidence="2" id="KW-1185">Reference proteome</keyword>
<dbReference type="InParanoid" id="B0CT79"/>
<dbReference type="KEGG" id="lbc:LACBIDRAFT_306234"/>
<protein>
    <submittedName>
        <fullName evidence="1">Predicted protein</fullName>
    </submittedName>
</protein>
<organism evidence="2">
    <name type="scientific">Laccaria bicolor (strain S238N-H82 / ATCC MYA-4686)</name>
    <name type="common">Bicoloured deceiver</name>
    <name type="synonym">Laccaria laccata var. bicolor</name>
    <dbReference type="NCBI Taxonomy" id="486041"/>
    <lineage>
        <taxon>Eukaryota</taxon>
        <taxon>Fungi</taxon>
        <taxon>Dikarya</taxon>
        <taxon>Basidiomycota</taxon>
        <taxon>Agaricomycotina</taxon>
        <taxon>Agaricomycetes</taxon>
        <taxon>Agaricomycetidae</taxon>
        <taxon>Agaricales</taxon>
        <taxon>Agaricineae</taxon>
        <taxon>Hydnangiaceae</taxon>
        <taxon>Laccaria</taxon>
    </lineage>
</organism>
<sequence>MLQTMTAICVFDVPDADKDSVLDSVTAELKELAKNIDVEELETQAAGYENKEEGGKVDSTDGWVDKRLELTDIERAALDDSVLSVRLLLVKLRKLSYAIVNSTTLLLPKWFSTLKDMKLDERAMPCDVSTCWNLTYDMLKFAIDYRKAIDRLTTDKSLGI</sequence>
<dbReference type="OrthoDB" id="3252425at2759"/>
<dbReference type="GeneID" id="6070651"/>
<reference evidence="1 2" key="1">
    <citation type="journal article" date="2008" name="Nature">
        <title>The genome of Laccaria bicolor provides insights into mycorrhizal symbiosis.</title>
        <authorList>
            <person name="Martin F."/>
            <person name="Aerts A."/>
            <person name="Ahren D."/>
            <person name="Brun A."/>
            <person name="Danchin E.G.J."/>
            <person name="Duchaussoy F."/>
            <person name="Gibon J."/>
            <person name="Kohler A."/>
            <person name="Lindquist E."/>
            <person name="Pereda V."/>
            <person name="Salamov A."/>
            <person name="Shapiro H.J."/>
            <person name="Wuyts J."/>
            <person name="Blaudez D."/>
            <person name="Buee M."/>
            <person name="Brokstein P."/>
            <person name="Canbaeck B."/>
            <person name="Cohen D."/>
            <person name="Courty P.E."/>
            <person name="Coutinho P.M."/>
            <person name="Delaruelle C."/>
            <person name="Detter J.C."/>
            <person name="Deveau A."/>
            <person name="DiFazio S."/>
            <person name="Duplessis S."/>
            <person name="Fraissinet-Tachet L."/>
            <person name="Lucic E."/>
            <person name="Frey-Klett P."/>
            <person name="Fourrey C."/>
            <person name="Feussner I."/>
            <person name="Gay G."/>
            <person name="Grimwood J."/>
            <person name="Hoegger P.J."/>
            <person name="Jain P."/>
            <person name="Kilaru S."/>
            <person name="Labbe J."/>
            <person name="Lin Y.C."/>
            <person name="Legue V."/>
            <person name="Le Tacon F."/>
            <person name="Marmeisse R."/>
            <person name="Melayah D."/>
            <person name="Montanini B."/>
            <person name="Muratet M."/>
            <person name="Nehls U."/>
            <person name="Niculita-Hirzel H."/>
            <person name="Oudot-Le Secq M.P."/>
            <person name="Peter M."/>
            <person name="Quesneville H."/>
            <person name="Rajashekar B."/>
            <person name="Reich M."/>
            <person name="Rouhier N."/>
            <person name="Schmutz J."/>
            <person name="Yin T."/>
            <person name="Chalot M."/>
            <person name="Henrissat B."/>
            <person name="Kuees U."/>
            <person name="Lucas S."/>
            <person name="Van de Peer Y."/>
            <person name="Podila G.K."/>
            <person name="Polle A."/>
            <person name="Pukkila P.J."/>
            <person name="Richardson P.M."/>
            <person name="Rouze P."/>
            <person name="Sanders I.R."/>
            <person name="Stajich J.E."/>
            <person name="Tunlid A."/>
            <person name="Tuskan G."/>
            <person name="Grigoriev I.V."/>
        </authorList>
    </citation>
    <scope>NUCLEOTIDE SEQUENCE [LARGE SCALE GENOMIC DNA]</scope>
    <source>
        <strain evidence="2">S238N-H82 / ATCC MYA-4686</strain>
    </source>
</reference>
<dbReference type="EMBL" id="DS547092">
    <property type="protein sequence ID" value="EDR14414.1"/>
    <property type="molecule type" value="Genomic_DNA"/>
</dbReference>
<accession>B0CT79</accession>
<dbReference type="Proteomes" id="UP000001194">
    <property type="component" value="Unassembled WGS sequence"/>
</dbReference>
<dbReference type="RefSeq" id="XP_001874973.1">
    <property type="nucleotide sequence ID" value="XM_001874938.1"/>
</dbReference>
<dbReference type="HOGENOM" id="CLU_096306_1_0_1"/>
<evidence type="ECO:0000313" key="1">
    <source>
        <dbReference type="EMBL" id="EDR14414.1"/>
    </source>
</evidence>
<evidence type="ECO:0000313" key="2">
    <source>
        <dbReference type="Proteomes" id="UP000001194"/>
    </source>
</evidence>
<gene>
    <name evidence="1" type="ORF">LACBIDRAFT_306234</name>
</gene>
<name>B0CT79_LACBS</name>